<feature type="transmembrane region" description="Helical" evidence="7">
    <location>
        <begin position="142"/>
        <end position="159"/>
    </location>
</feature>
<feature type="transmembrane region" description="Helical" evidence="7">
    <location>
        <begin position="312"/>
        <end position="332"/>
    </location>
</feature>
<name>A0A6J7RL78_9ZZZZ</name>
<accession>A0A6J7RL78</accession>
<evidence type="ECO:0000256" key="1">
    <source>
        <dbReference type="ARBA" id="ARBA00004651"/>
    </source>
</evidence>
<dbReference type="GO" id="GO:0044038">
    <property type="term" value="P:cell wall macromolecule biosynthetic process"/>
    <property type="evidence" value="ECO:0007669"/>
    <property type="project" value="TreeGrafter"/>
</dbReference>
<dbReference type="PANTHER" id="PTHR22926">
    <property type="entry name" value="PHOSPHO-N-ACETYLMURAMOYL-PENTAPEPTIDE-TRANSFERASE"/>
    <property type="match status" value="1"/>
</dbReference>
<dbReference type="AlphaFoldDB" id="A0A6J7RL78"/>
<feature type="transmembrane region" description="Helical" evidence="7">
    <location>
        <begin position="258"/>
        <end position="281"/>
    </location>
</feature>
<dbReference type="GO" id="GO:0009103">
    <property type="term" value="P:lipopolysaccharide biosynthetic process"/>
    <property type="evidence" value="ECO:0007669"/>
    <property type="project" value="TreeGrafter"/>
</dbReference>
<evidence type="ECO:0000256" key="6">
    <source>
        <dbReference type="ARBA" id="ARBA00023136"/>
    </source>
</evidence>
<dbReference type="GO" id="GO:0005886">
    <property type="term" value="C:plasma membrane"/>
    <property type="evidence" value="ECO:0007669"/>
    <property type="project" value="UniProtKB-SubCell"/>
</dbReference>
<dbReference type="GO" id="GO:0071555">
    <property type="term" value="P:cell wall organization"/>
    <property type="evidence" value="ECO:0007669"/>
    <property type="project" value="TreeGrafter"/>
</dbReference>
<reference evidence="9" key="1">
    <citation type="submission" date="2020-05" db="EMBL/GenBank/DDBJ databases">
        <authorList>
            <person name="Chiriac C."/>
            <person name="Salcher M."/>
            <person name="Ghai R."/>
            <person name="Kavagutti S V."/>
        </authorList>
    </citation>
    <scope>NUCLEOTIDE SEQUENCE</scope>
</reference>
<dbReference type="EMBL" id="CAFBPU010000013">
    <property type="protein sequence ID" value="CAB5029653.1"/>
    <property type="molecule type" value="Genomic_DNA"/>
</dbReference>
<dbReference type="CDD" id="cd06853">
    <property type="entry name" value="GT_WecA_like"/>
    <property type="match status" value="1"/>
</dbReference>
<keyword evidence="3" id="KW-0808">Transferase</keyword>
<organism evidence="9">
    <name type="scientific">freshwater metagenome</name>
    <dbReference type="NCBI Taxonomy" id="449393"/>
    <lineage>
        <taxon>unclassified sequences</taxon>
        <taxon>metagenomes</taxon>
        <taxon>ecological metagenomes</taxon>
    </lineage>
</organism>
<gene>
    <name evidence="8" type="ORF">UFOPK3752_00696</name>
    <name evidence="9" type="ORF">UFOPK4150_00830</name>
</gene>
<keyword evidence="4 7" id="KW-0812">Transmembrane</keyword>
<comment type="subcellular location">
    <subcellularLocation>
        <location evidence="1">Cell membrane</location>
        <topology evidence="1">Multi-pass membrane protein</topology>
    </subcellularLocation>
</comment>
<feature type="transmembrane region" description="Helical" evidence="7">
    <location>
        <begin position="195"/>
        <end position="215"/>
    </location>
</feature>
<evidence type="ECO:0000256" key="5">
    <source>
        <dbReference type="ARBA" id="ARBA00022989"/>
    </source>
</evidence>
<dbReference type="InterPro" id="IPR000715">
    <property type="entry name" value="Glycosyl_transferase_4"/>
</dbReference>
<dbReference type="GO" id="GO:0016780">
    <property type="term" value="F:phosphotransferase activity, for other substituted phosphate groups"/>
    <property type="evidence" value="ECO:0007669"/>
    <property type="project" value="InterPro"/>
</dbReference>
<dbReference type="InterPro" id="IPR018480">
    <property type="entry name" value="PNAcMuramoyl-5peptid_Trfase_CS"/>
</dbReference>
<evidence type="ECO:0000256" key="7">
    <source>
        <dbReference type="SAM" id="Phobius"/>
    </source>
</evidence>
<keyword evidence="6 7" id="KW-0472">Membrane</keyword>
<proteinExistence type="predicted"/>
<evidence type="ECO:0000313" key="9">
    <source>
        <dbReference type="EMBL" id="CAB5029653.1"/>
    </source>
</evidence>
<feature type="transmembrane region" description="Helical" evidence="7">
    <location>
        <begin position="108"/>
        <end position="130"/>
    </location>
</feature>
<feature type="transmembrane region" description="Helical" evidence="7">
    <location>
        <begin position="338"/>
        <end position="355"/>
    </location>
</feature>
<feature type="transmembrane region" description="Helical" evidence="7">
    <location>
        <begin position="81"/>
        <end position="96"/>
    </location>
</feature>
<dbReference type="PANTHER" id="PTHR22926:SF3">
    <property type="entry name" value="UNDECAPRENYL-PHOSPHATE ALPHA-N-ACETYLGLUCOSAMINYL 1-PHOSPHATE TRANSFERASE"/>
    <property type="match status" value="1"/>
</dbReference>
<evidence type="ECO:0000256" key="3">
    <source>
        <dbReference type="ARBA" id="ARBA00022679"/>
    </source>
</evidence>
<evidence type="ECO:0000256" key="2">
    <source>
        <dbReference type="ARBA" id="ARBA00022475"/>
    </source>
</evidence>
<dbReference type="EMBL" id="CAFBND010000020">
    <property type="protein sequence ID" value="CAB4935348.1"/>
    <property type="molecule type" value="Genomic_DNA"/>
</dbReference>
<feature type="transmembrane region" description="Helical" evidence="7">
    <location>
        <begin position="165"/>
        <end position="183"/>
    </location>
</feature>
<sequence>MREYLLCLFVAAAVTYLVTPLARRFALAWGAMAEVRDRDVHDTPTPRLGGLGMAAGLVAAMLVASHLPLMSSVFAGSSEPVALLSGAGVLVVMGMIDDRWGLDAPTKFAGQALAGAVMALQGIAIVWLPIGGTLVLDPVTSVLLTILVVVVAVNAINFIDGLDGLAAGIVGIGALAFFAYSYLLSFEYGFTRATLAALVSAVLAGMCAGFLPHNINPARVFMGDTGSMLIGLLLASSVITLVGQLDPNVVPGPTFVPALLPILLPAAVMAVPLLDMLLAVVRRTRAGRSPFAPDKEHLHHRLLELGHSQRRAVLLMYGWTGLLAFTAVGLAFVPVGVAGIWFATGVAGLFLAVRWPRLRPARQ</sequence>
<evidence type="ECO:0000313" key="8">
    <source>
        <dbReference type="EMBL" id="CAB4935348.1"/>
    </source>
</evidence>
<keyword evidence="2" id="KW-1003">Cell membrane</keyword>
<feature type="transmembrane region" description="Helical" evidence="7">
    <location>
        <begin position="49"/>
        <end position="69"/>
    </location>
</feature>
<protein>
    <submittedName>
        <fullName evidence="9">Unannotated protein</fullName>
    </submittedName>
</protein>
<keyword evidence="5 7" id="KW-1133">Transmembrane helix</keyword>
<dbReference type="Pfam" id="PF00953">
    <property type="entry name" value="Glycos_transf_4"/>
    <property type="match status" value="1"/>
</dbReference>
<evidence type="ECO:0000256" key="4">
    <source>
        <dbReference type="ARBA" id="ARBA00022692"/>
    </source>
</evidence>
<dbReference type="PROSITE" id="PS01348">
    <property type="entry name" value="MRAY_2"/>
    <property type="match status" value="1"/>
</dbReference>